<dbReference type="SUPFAM" id="SSF53067">
    <property type="entry name" value="Actin-like ATPase domain"/>
    <property type="match status" value="2"/>
</dbReference>
<gene>
    <name evidence="2" type="ordered locus">Hoch_0132</name>
</gene>
<dbReference type="STRING" id="502025.Hoch_0132"/>
<dbReference type="CDD" id="cd24054">
    <property type="entry name" value="ASKHA_NBD_AaPPX-GppA_MtPPX2-like"/>
    <property type="match status" value="1"/>
</dbReference>
<dbReference type="OrthoDB" id="9793035at2"/>
<dbReference type="KEGG" id="hoh:Hoch_0132"/>
<accession>D0LGM7</accession>
<organism evidence="2 3">
    <name type="scientific">Haliangium ochraceum (strain DSM 14365 / JCM 11303 / SMP-2)</name>
    <dbReference type="NCBI Taxonomy" id="502025"/>
    <lineage>
        <taxon>Bacteria</taxon>
        <taxon>Pseudomonadati</taxon>
        <taxon>Myxococcota</taxon>
        <taxon>Polyangia</taxon>
        <taxon>Haliangiales</taxon>
        <taxon>Kofleriaceae</taxon>
        <taxon>Haliangium</taxon>
    </lineage>
</organism>
<dbReference type="PANTHER" id="PTHR30005">
    <property type="entry name" value="EXOPOLYPHOSPHATASE"/>
    <property type="match status" value="1"/>
</dbReference>
<dbReference type="eggNOG" id="COG0248">
    <property type="taxonomic scope" value="Bacteria"/>
</dbReference>
<sequence length="311" mass="33016">MNASPTSSGRRVAVIDIGTNTLLLLIAEQQPDGSLAALHDACSFGRLGQGLDRSGALAAEAVERSLGFLREYRVLMDAHGVSEVAAVGTQALREAANRDAFVVPAREILGAPLEIIAGEREAELVYRAVAASFPDLAREPFVVADVGGGSTEIIAAGPEGVSSSTSVPIGSVRLSERHLADDPPTEAQRRALVADIDAALEPLALPTQVRLVGTAGTATTMASIKLALEHYQRERIHGLVMTPAEVEQQLERLFALSVTERRALPGLEVQRADVITAGATIFARLLRRLEGRDFLVGDCGVRWGLAYERLG</sequence>
<dbReference type="InterPro" id="IPR043129">
    <property type="entry name" value="ATPase_NBD"/>
</dbReference>
<dbReference type="Gene3D" id="3.30.420.150">
    <property type="entry name" value="Exopolyphosphatase. Domain 2"/>
    <property type="match status" value="1"/>
</dbReference>
<dbReference type="GO" id="GO:0016462">
    <property type="term" value="F:pyrophosphatase activity"/>
    <property type="evidence" value="ECO:0007669"/>
    <property type="project" value="TreeGrafter"/>
</dbReference>
<dbReference type="EMBL" id="CP001804">
    <property type="protein sequence ID" value="ACY12773.1"/>
    <property type="molecule type" value="Genomic_DNA"/>
</dbReference>
<dbReference type="Pfam" id="PF02541">
    <property type="entry name" value="Ppx-GppA"/>
    <property type="match status" value="1"/>
</dbReference>
<name>D0LGM7_HALO1</name>
<dbReference type="InterPro" id="IPR050273">
    <property type="entry name" value="GppA/Ppx_hydrolase"/>
</dbReference>
<evidence type="ECO:0000259" key="1">
    <source>
        <dbReference type="Pfam" id="PF02541"/>
    </source>
</evidence>
<reference evidence="2 3" key="1">
    <citation type="journal article" date="2010" name="Stand. Genomic Sci.">
        <title>Complete genome sequence of Haliangium ochraceum type strain (SMP-2).</title>
        <authorList>
            <consortium name="US DOE Joint Genome Institute (JGI-PGF)"/>
            <person name="Ivanova N."/>
            <person name="Daum C."/>
            <person name="Lang E."/>
            <person name="Abt B."/>
            <person name="Kopitz M."/>
            <person name="Saunders E."/>
            <person name="Lapidus A."/>
            <person name="Lucas S."/>
            <person name="Glavina Del Rio T."/>
            <person name="Nolan M."/>
            <person name="Tice H."/>
            <person name="Copeland A."/>
            <person name="Cheng J.F."/>
            <person name="Chen F."/>
            <person name="Bruce D."/>
            <person name="Goodwin L."/>
            <person name="Pitluck S."/>
            <person name="Mavromatis K."/>
            <person name="Pati A."/>
            <person name="Mikhailova N."/>
            <person name="Chen A."/>
            <person name="Palaniappan K."/>
            <person name="Land M."/>
            <person name="Hauser L."/>
            <person name="Chang Y.J."/>
            <person name="Jeffries C.D."/>
            <person name="Detter J.C."/>
            <person name="Brettin T."/>
            <person name="Rohde M."/>
            <person name="Goker M."/>
            <person name="Bristow J."/>
            <person name="Markowitz V."/>
            <person name="Eisen J.A."/>
            <person name="Hugenholtz P."/>
            <person name="Kyrpides N.C."/>
            <person name="Klenk H.P."/>
        </authorList>
    </citation>
    <scope>NUCLEOTIDE SEQUENCE [LARGE SCALE GENOMIC DNA]</scope>
    <source>
        <strain evidence="3">DSM 14365 / CIP 107738 / JCM 11303 / AJ 13395 / SMP-2</strain>
    </source>
</reference>
<dbReference type="RefSeq" id="WP_012825400.1">
    <property type="nucleotide sequence ID" value="NC_013440.1"/>
</dbReference>
<keyword evidence="3" id="KW-1185">Reference proteome</keyword>
<dbReference type="HOGENOM" id="CLU_025908_1_4_7"/>
<evidence type="ECO:0000313" key="2">
    <source>
        <dbReference type="EMBL" id="ACY12773.1"/>
    </source>
</evidence>
<dbReference type="AlphaFoldDB" id="D0LGM7"/>
<dbReference type="InterPro" id="IPR003695">
    <property type="entry name" value="Ppx_GppA_N"/>
</dbReference>
<feature type="domain" description="Ppx/GppA phosphatase N-terminal" evidence="1">
    <location>
        <begin position="32"/>
        <end position="310"/>
    </location>
</feature>
<dbReference type="Proteomes" id="UP000001880">
    <property type="component" value="Chromosome"/>
</dbReference>
<evidence type="ECO:0000313" key="3">
    <source>
        <dbReference type="Proteomes" id="UP000001880"/>
    </source>
</evidence>
<dbReference type="PANTHER" id="PTHR30005:SF13">
    <property type="entry name" value="EXOPOLYPHOSPHATASE 2"/>
    <property type="match status" value="1"/>
</dbReference>
<dbReference type="Gene3D" id="3.30.420.40">
    <property type="match status" value="1"/>
</dbReference>
<protein>
    <submittedName>
        <fullName evidence="2">Ppx/GppA phosphatase</fullName>
    </submittedName>
</protein>
<proteinExistence type="predicted"/>